<evidence type="ECO:0000259" key="2">
    <source>
        <dbReference type="PROSITE" id="PS50943"/>
    </source>
</evidence>
<protein>
    <submittedName>
        <fullName evidence="3">Helix-turn-helix transcriptional regulator</fullName>
    </submittedName>
</protein>
<evidence type="ECO:0000313" key="3">
    <source>
        <dbReference type="EMBL" id="WAR46544.1"/>
    </source>
</evidence>
<sequence>MSVQFIEQNGQRQYAILPMAEYEALLDKVEMLEDIKAYDEAMRRDEEMIPAEVVYRLLNENKTKVWREYRGLTQSELAECCGLAQATIAQIEGGKRTGSIDVLKKIAAALTLDLDDLV</sequence>
<name>A0ABY7GPW1_9GAMM</name>
<dbReference type="PROSITE" id="PS50943">
    <property type="entry name" value="HTH_CROC1"/>
    <property type="match status" value="1"/>
</dbReference>
<feature type="domain" description="HTH cro/C1-type" evidence="2">
    <location>
        <begin position="64"/>
        <end position="117"/>
    </location>
</feature>
<evidence type="ECO:0000313" key="4">
    <source>
        <dbReference type="Proteomes" id="UP001162780"/>
    </source>
</evidence>
<dbReference type="Proteomes" id="UP001162780">
    <property type="component" value="Chromosome"/>
</dbReference>
<dbReference type="InterPro" id="IPR010982">
    <property type="entry name" value="Lambda_DNA-bd_dom_sf"/>
</dbReference>
<dbReference type="RefSeq" id="WP_255187451.1">
    <property type="nucleotide sequence ID" value="NZ_CP113517.1"/>
</dbReference>
<dbReference type="InterPro" id="IPR001387">
    <property type="entry name" value="Cro/C1-type_HTH"/>
</dbReference>
<reference evidence="3" key="1">
    <citation type="submission" date="2022-11" db="EMBL/GenBank/DDBJ databases">
        <title>Methylomonas rapida sp. nov., Carotenoid-Producing Obligate Methanotrophs with High Growth Characteristics and Biotechnological Potential.</title>
        <authorList>
            <person name="Tikhonova E.N."/>
            <person name="Suleimanov R.Z."/>
            <person name="Miroshnikov K."/>
            <person name="Oshkin I.Y."/>
            <person name="Belova S.E."/>
            <person name="Danilova O.V."/>
            <person name="Ashikhmin A."/>
            <person name="Konopkin A."/>
            <person name="But S.Y."/>
            <person name="Khmelenina V.N."/>
            <person name="Kuznetsov N."/>
            <person name="Pimenov N.V."/>
            <person name="Dedysh S.N."/>
        </authorList>
    </citation>
    <scope>NUCLEOTIDE SEQUENCE</scope>
    <source>
        <strain evidence="3">MP1</strain>
    </source>
</reference>
<dbReference type="SUPFAM" id="SSF47413">
    <property type="entry name" value="lambda repressor-like DNA-binding domains"/>
    <property type="match status" value="1"/>
</dbReference>
<dbReference type="CDD" id="cd00093">
    <property type="entry name" value="HTH_XRE"/>
    <property type="match status" value="1"/>
</dbReference>
<proteinExistence type="predicted"/>
<keyword evidence="4" id="KW-1185">Reference proteome</keyword>
<dbReference type="InterPro" id="IPR050807">
    <property type="entry name" value="TransReg_Diox_bact_type"/>
</dbReference>
<evidence type="ECO:0000256" key="1">
    <source>
        <dbReference type="ARBA" id="ARBA00023125"/>
    </source>
</evidence>
<dbReference type="EMBL" id="CP113517">
    <property type="protein sequence ID" value="WAR46544.1"/>
    <property type="molecule type" value="Genomic_DNA"/>
</dbReference>
<dbReference type="Pfam" id="PF01381">
    <property type="entry name" value="HTH_3"/>
    <property type="match status" value="1"/>
</dbReference>
<organism evidence="3 4">
    <name type="scientific">Methylomonas rapida</name>
    <dbReference type="NCBI Taxonomy" id="2963939"/>
    <lineage>
        <taxon>Bacteria</taxon>
        <taxon>Pseudomonadati</taxon>
        <taxon>Pseudomonadota</taxon>
        <taxon>Gammaproteobacteria</taxon>
        <taxon>Methylococcales</taxon>
        <taxon>Methylococcaceae</taxon>
        <taxon>Methylomonas</taxon>
    </lineage>
</organism>
<gene>
    <name evidence="3" type="ORF">NM686_008515</name>
</gene>
<dbReference type="SMART" id="SM00530">
    <property type="entry name" value="HTH_XRE"/>
    <property type="match status" value="1"/>
</dbReference>
<dbReference type="PANTHER" id="PTHR46797:SF1">
    <property type="entry name" value="METHYLPHOSPHONATE SYNTHASE"/>
    <property type="match status" value="1"/>
</dbReference>
<accession>A0ABY7GPW1</accession>
<dbReference type="PANTHER" id="PTHR46797">
    <property type="entry name" value="HTH-TYPE TRANSCRIPTIONAL REGULATOR"/>
    <property type="match status" value="1"/>
</dbReference>
<keyword evidence="1" id="KW-0238">DNA-binding</keyword>
<dbReference type="Gene3D" id="1.10.260.40">
    <property type="entry name" value="lambda repressor-like DNA-binding domains"/>
    <property type="match status" value="1"/>
</dbReference>